<dbReference type="SMART" id="SM00471">
    <property type="entry name" value="HDc"/>
    <property type="match status" value="1"/>
</dbReference>
<dbReference type="Gene3D" id="3.40.630.30">
    <property type="match status" value="1"/>
</dbReference>
<dbReference type="CDD" id="cd00077">
    <property type="entry name" value="HDc"/>
    <property type="match status" value="1"/>
</dbReference>
<organism evidence="3 4">
    <name type="scientific">Paenibacillus faecis</name>
    <dbReference type="NCBI Taxonomy" id="862114"/>
    <lineage>
        <taxon>Bacteria</taxon>
        <taxon>Bacillati</taxon>
        <taxon>Bacillota</taxon>
        <taxon>Bacilli</taxon>
        <taxon>Bacillales</taxon>
        <taxon>Paenibacillaceae</taxon>
        <taxon>Paenibacillus</taxon>
    </lineage>
</organism>
<dbReference type="InterPro" id="IPR000182">
    <property type="entry name" value="GNAT_dom"/>
</dbReference>
<proteinExistence type="predicted"/>
<dbReference type="Proteomes" id="UP000325218">
    <property type="component" value="Unassembled WGS sequence"/>
</dbReference>
<evidence type="ECO:0000313" key="4">
    <source>
        <dbReference type="Proteomes" id="UP000325218"/>
    </source>
</evidence>
<gene>
    <name evidence="3" type="ORF">FRY98_25660</name>
</gene>
<dbReference type="GO" id="GO:0016747">
    <property type="term" value="F:acyltransferase activity, transferring groups other than amino-acyl groups"/>
    <property type="evidence" value="ECO:0007669"/>
    <property type="project" value="InterPro"/>
</dbReference>
<dbReference type="PANTHER" id="PTHR33594:SF1">
    <property type="entry name" value="HD_PDEASE DOMAIN-CONTAINING PROTEIN"/>
    <property type="match status" value="1"/>
</dbReference>
<dbReference type="InterPro" id="IPR006674">
    <property type="entry name" value="HD_domain"/>
</dbReference>
<comment type="caution">
    <text evidence="3">The sequence shown here is derived from an EMBL/GenBank/DDBJ whole genome shotgun (WGS) entry which is preliminary data.</text>
</comment>
<name>A0A5D0CMY9_9BACL</name>
<reference evidence="3 4" key="1">
    <citation type="submission" date="2019-08" db="EMBL/GenBank/DDBJ databases">
        <title>Genome sequencing of Paenibacillus faecis DSM 23593(T).</title>
        <authorList>
            <person name="Kook J.-K."/>
            <person name="Park S.-N."/>
            <person name="Lim Y.K."/>
        </authorList>
    </citation>
    <scope>NUCLEOTIDE SEQUENCE [LARGE SCALE GENOMIC DNA]</scope>
    <source>
        <strain evidence="3 4">DSM 23593</strain>
    </source>
</reference>
<dbReference type="SUPFAM" id="SSF55729">
    <property type="entry name" value="Acyl-CoA N-acyltransferases (Nat)"/>
    <property type="match status" value="1"/>
</dbReference>
<dbReference type="Gene3D" id="1.10.472.50">
    <property type="entry name" value="HD-domain/PDEase-like"/>
    <property type="match status" value="1"/>
</dbReference>
<dbReference type="CDD" id="cd04301">
    <property type="entry name" value="NAT_SF"/>
    <property type="match status" value="1"/>
</dbReference>
<accession>A0A5D0CMY9</accession>
<evidence type="ECO:0000259" key="1">
    <source>
        <dbReference type="PROSITE" id="PS51186"/>
    </source>
</evidence>
<dbReference type="EMBL" id="VSDO01000006">
    <property type="protein sequence ID" value="TYA09997.1"/>
    <property type="molecule type" value="Genomic_DNA"/>
</dbReference>
<dbReference type="InterPro" id="IPR003607">
    <property type="entry name" value="HD/PDEase_dom"/>
</dbReference>
<dbReference type="OrthoDB" id="9797344at2"/>
<protein>
    <submittedName>
        <fullName evidence="3">GNAT family N-acetyltransferase</fullName>
    </submittedName>
</protein>
<keyword evidence="3" id="KW-0808">Transferase</keyword>
<sequence>MPQVELIQVPPHHADLKALIARLDEYLFKLYPPEEVFTVDFNDPYVHEIQFIVAYTQGKAVGCGAIKKVDESSVEIKRFFVDESCRNQGVAGLILGELERRARAESFTSMKLETGADQVEAVRFYEKHGFVPIEPYGEYIGCPSSLCYEKRLTDKGDLIQAAEVFVKKELEHEPSGHDWWHIERVRRLAVLLAEREGADPFICELAALLHDIADEKLNESKEAGLDKVRGWLSDQGAAEDVKQKVLSIISTMSFNGGKNPPMDTLEGKVVQDADRLDAIGAIGIARTFVYSGAKGRPIHLPGQDFSGTDYRSSDKSAIYHFYEKLLKLKDLLNTAHAKKLAEERHQFMEQFLVQFYKEWDLTEERK</sequence>
<evidence type="ECO:0000313" key="3">
    <source>
        <dbReference type="EMBL" id="TYA09997.1"/>
    </source>
</evidence>
<dbReference type="Pfam" id="PF01966">
    <property type="entry name" value="HD"/>
    <property type="match status" value="1"/>
</dbReference>
<dbReference type="InterPro" id="IPR016181">
    <property type="entry name" value="Acyl_CoA_acyltransferase"/>
</dbReference>
<dbReference type="Pfam" id="PF00583">
    <property type="entry name" value="Acetyltransf_1"/>
    <property type="match status" value="1"/>
</dbReference>
<feature type="domain" description="HD" evidence="2">
    <location>
        <begin position="178"/>
        <end position="279"/>
    </location>
</feature>
<dbReference type="SUPFAM" id="SSF109604">
    <property type="entry name" value="HD-domain/PDEase-like"/>
    <property type="match status" value="1"/>
</dbReference>
<keyword evidence="4" id="KW-1185">Reference proteome</keyword>
<dbReference type="AlphaFoldDB" id="A0A5D0CMY9"/>
<evidence type="ECO:0000259" key="2">
    <source>
        <dbReference type="PROSITE" id="PS51831"/>
    </source>
</evidence>
<dbReference type="Gene3D" id="1.20.58.1910">
    <property type="match status" value="1"/>
</dbReference>
<dbReference type="PANTHER" id="PTHR33594">
    <property type="entry name" value="SUPERFAMILY HYDROLASE, PUTATIVE (AFU_ORTHOLOGUE AFUA_1G03035)-RELATED"/>
    <property type="match status" value="1"/>
</dbReference>
<dbReference type="PROSITE" id="PS51831">
    <property type="entry name" value="HD"/>
    <property type="match status" value="1"/>
</dbReference>
<feature type="domain" description="N-acetyltransferase" evidence="1">
    <location>
        <begin position="4"/>
        <end position="153"/>
    </location>
</feature>
<dbReference type="PROSITE" id="PS51186">
    <property type="entry name" value="GNAT"/>
    <property type="match status" value="1"/>
</dbReference>